<feature type="compositionally biased region" description="Polar residues" evidence="1">
    <location>
        <begin position="252"/>
        <end position="285"/>
    </location>
</feature>
<protein>
    <submittedName>
        <fullName evidence="2">Uncharacterized protein</fullName>
    </submittedName>
</protein>
<sequence>MEVAGAVPAILTIVIEFDHIYKRLRRCSRCLKYAKDDVNDIRDEVESFGMLLTLFHSTLTDERWGDEGLSRKIKTTNIEQHIVKSGRKALAKIKTMLEGLDPLRRDKEYPAIQQWYARWKWYTQKEEWLPVHTLLNSIKGSANLLISIVHCHHFLQSREQLDAENKKIPGELNERISLYASQTRTMMSNCKKTERMLRRMQAQPADVLRLAKEIVELSFSLARSHIEAYPQLEAVLTHDKILSVVASNSTASRSSDFSRNSNHIIGPSNSGSPRESRSGDSSTYVLVSERSQDDTAGGPVAGVPVSLFS</sequence>
<organism evidence="2 3">
    <name type="scientific">Fonsecaea nubica</name>
    <dbReference type="NCBI Taxonomy" id="856822"/>
    <lineage>
        <taxon>Eukaryota</taxon>
        <taxon>Fungi</taxon>
        <taxon>Dikarya</taxon>
        <taxon>Ascomycota</taxon>
        <taxon>Pezizomycotina</taxon>
        <taxon>Eurotiomycetes</taxon>
        <taxon>Chaetothyriomycetidae</taxon>
        <taxon>Chaetothyriales</taxon>
        <taxon>Herpotrichiellaceae</taxon>
        <taxon>Fonsecaea</taxon>
    </lineage>
</organism>
<comment type="caution">
    <text evidence="2">The sequence shown here is derived from an EMBL/GenBank/DDBJ whole genome shotgun (WGS) entry which is preliminary data.</text>
</comment>
<name>A0A178DA68_9EURO</name>
<dbReference type="GeneID" id="34585133"/>
<keyword evidence="3" id="KW-1185">Reference proteome</keyword>
<accession>A0A178DA68</accession>
<dbReference type="Proteomes" id="UP000185904">
    <property type="component" value="Unassembled WGS sequence"/>
</dbReference>
<evidence type="ECO:0000313" key="2">
    <source>
        <dbReference type="EMBL" id="OAL38958.1"/>
    </source>
</evidence>
<dbReference type="AlphaFoldDB" id="A0A178DA68"/>
<dbReference type="EMBL" id="LVCJ01000007">
    <property type="protein sequence ID" value="OAL38958.1"/>
    <property type="molecule type" value="Genomic_DNA"/>
</dbReference>
<evidence type="ECO:0000313" key="3">
    <source>
        <dbReference type="Proteomes" id="UP000185904"/>
    </source>
</evidence>
<proteinExistence type="predicted"/>
<gene>
    <name evidence="2" type="ORF">AYO20_01709</name>
</gene>
<dbReference type="OrthoDB" id="4159699at2759"/>
<reference evidence="2 3" key="1">
    <citation type="submission" date="2016-03" db="EMBL/GenBank/DDBJ databases">
        <title>The draft genome sequence of Fonsecaea nubica causative agent of cutaneous subcutaneous infection in human host.</title>
        <authorList>
            <person name="Costa F."/>
            <person name="Sybren D.H."/>
            <person name="Raittz R.T."/>
            <person name="Weiss V.A."/>
            <person name="Leao A.C."/>
            <person name="Gomes R."/>
            <person name="De Souza E.M."/>
            <person name="Pedrosa F.O."/>
            <person name="Steffens M.B."/>
            <person name="Bombassaro A."/>
            <person name="Tadra-Sfeir M.Z."/>
            <person name="Moreno L.F."/>
            <person name="Najafzadeh M.J."/>
            <person name="Felipe M.S."/>
            <person name="Teixeira M."/>
            <person name="Sun J."/>
            <person name="Xi L."/>
            <person name="Castro M.A."/>
            <person name="Vicente V.A."/>
        </authorList>
    </citation>
    <scope>NUCLEOTIDE SEQUENCE [LARGE SCALE GENOMIC DNA]</scope>
    <source>
        <strain evidence="2 3">CBS 269.64</strain>
    </source>
</reference>
<dbReference type="RefSeq" id="XP_022503970.1">
    <property type="nucleotide sequence ID" value="XM_022640015.1"/>
</dbReference>
<evidence type="ECO:0000256" key="1">
    <source>
        <dbReference type="SAM" id="MobiDB-lite"/>
    </source>
</evidence>
<feature type="region of interest" description="Disordered" evidence="1">
    <location>
        <begin position="252"/>
        <end position="309"/>
    </location>
</feature>